<reference evidence="1 2" key="1">
    <citation type="journal article" date="2022" name="Hortic Res">
        <title>A haplotype resolved chromosomal level avocado genome allows analysis of novel avocado genes.</title>
        <authorList>
            <person name="Nath O."/>
            <person name="Fletcher S.J."/>
            <person name="Hayward A."/>
            <person name="Shaw L.M."/>
            <person name="Masouleh A.K."/>
            <person name="Furtado A."/>
            <person name="Henry R.J."/>
            <person name="Mitter N."/>
        </authorList>
    </citation>
    <scope>NUCLEOTIDE SEQUENCE [LARGE SCALE GENOMIC DNA]</scope>
    <source>
        <strain evidence="2">cv. Hass</strain>
    </source>
</reference>
<organism evidence="1 2">
    <name type="scientific">Persea americana</name>
    <name type="common">Avocado</name>
    <dbReference type="NCBI Taxonomy" id="3435"/>
    <lineage>
        <taxon>Eukaryota</taxon>
        <taxon>Viridiplantae</taxon>
        <taxon>Streptophyta</taxon>
        <taxon>Embryophyta</taxon>
        <taxon>Tracheophyta</taxon>
        <taxon>Spermatophyta</taxon>
        <taxon>Magnoliopsida</taxon>
        <taxon>Magnoliidae</taxon>
        <taxon>Laurales</taxon>
        <taxon>Lauraceae</taxon>
        <taxon>Persea</taxon>
    </lineage>
</organism>
<dbReference type="EMBL" id="CM056810">
    <property type="protein sequence ID" value="KAJ8642764.1"/>
    <property type="molecule type" value="Genomic_DNA"/>
</dbReference>
<evidence type="ECO:0000313" key="2">
    <source>
        <dbReference type="Proteomes" id="UP001234297"/>
    </source>
</evidence>
<gene>
    <name evidence="1" type="ORF">MRB53_004512</name>
</gene>
<accession>A0ACC2MBN2</accession>
<evidence type="ECO:0000313" key="1">
    <source>
        <dbReference type="EMBL" id="KAJ8642764.1"/>
    </source>
</evidence>
<dbReference type="Proteomes" id="UP001234297">
    <property type="component" value="Chromosome 2"/>
</dbReference>
<comment type="caution">
    <text evidence="1">The sequence shown here is derived from an EMBL/GenBank/DDBJ whole genome shotgun (WGS) entry which is preliminary data.</text>
</comment>
<keyword evidence="2" id="KW-1185">Reference proteome</keyword>
<protein>
    <submittedName>
        <fullName evidence="1">Uncharacterized protein</fullName>
    </submittedName>
</protein>
<name>A0ACC2MBN2_PERAE</name>
<proteinExistence type="predicted"/>
<sequence>MSSDTSTSTFNPDDKELLLDYLKRKIDNEDLPRDEIKEVELYKSGPKQLIAKFGGGNKYKNYFFTSTDRVRRNATDPKRSTKGGGYWRSRGSEEITDETNELIGTKRTLVFCKGKNKEGKSTNWIMDEYKLDKSQSVNCEIAPTDPKKLDQWVLCSVYKDKGFSERWNQQGKNQKSKEKEIVLQGPPDGNQDNKGLDKEREPTVPQGAITSSKGRQIDSRGTINGNQDNEQSVAPPFDNLPAEPTPKASDVGAKGDRTSVPHNVLSEELGTSSKEREIVLQQGPRNGNQDNKQSVAPPFDNLPAEPTPKASDVSAKGDHISVPLDGFSENLDTVLQQGPFSGSQANEQYVVDPVVYGPPAEPIPKDSNVGTKGDLMSANEAADLVTREDEEQNAK</sequence>